<organism evidence="3 4">
    <name type="scientific">Alkaliphilus peptidifermentans DSM 18978</name>
    <dbReference type="NCBI Taxonomy" id="1120976"/>
    <lineage>
        <taxon>Bacteria</taxon>
        <taxon>Bacillati</taxon>
        <taxon>Bacillota</taxon>
        <taxon>Clostridia</taxon>
        <taxon>Peptostreptococcales</taxon>
        <taxon>Natronincolaceae</taxon>
        <taxon>Alkaliphilus</taxon>
    </lineage>
</organism>
<protein>
    <submittedName>
        <fullName evidence="3">CO or xanthine dehydrogenase, FAD-binding subunit</fullName>
    </submittedName>
</protein>
<dbReference type="InterPro" id="IPR036318">
    <property type="entry name" value="FAD-bd_PCMH-like_sf"/>
</dbReference>
<evidence type="ECO:0000256" key="1">
    <source>
        <dbReference type="SAM" id="Coils"/>
    </source>
</evidence>
<proteinExistence type="predicted"/>
<evidence type="ECO:0000313" key="4">
    <source>
        <dbReference type="Proteomes" id="UP000198636"/>
    </source>
</evidence>
<dbReference type="SUPFAM" id="SSF56176">
    <property type="entry name" value="FAD-binding/transporter-associated domain-like"/>
    <property type="match status" value="1"/>
</dbReference>
<dbReference type="Pfam" id="PF00941">
    <property type="entry name" value="FAD_binding_5"/>
    <property type="match status" value="1"/>
</dbReference>
<name>A0A1G5JXL6_9FIRM</name>
<dbReference type="STRING" id="1120976.SAMN03080606_03073"/>
<feature type="domain" description="CO dehydrogenase flavoprotein C-terminal" evidence="2">
    <location>
        <begin position="169"/>
        <end position="264"/>
    </location>
</feature>
<feature type="coiled-coil region" evidence="1">
    <location>
        <begin position="215"/>
        <end position="242"/>
    </location>
</feature>
<dbReference type="GO" id="GO:0050660">
    <property type="term" value="F:flavin adenine dinucleotide binding"/>
    <property type="evidence" value="ECO:0007669"/>
    <property type="project" value="InterPro"/>
</dbReference>
<dbReference type="Pfam" id="PF03450">
    <property type="entry name" value="CO_deh_flav_C"/>
    <property type="match status" value="1"/>
</dbReference>
<accession>A0A1G5JXL6</accession>
<dbReference type="Proteomes" id="UP000198636">
    <property type="component" value="Unassembled WGS sequence"/>
</dbReference>
<dbReference type="GO" id="GO:0016491">
    <property type="term" value="F:oxidoreductase activity"/>
    <property type="evidence" value="ECO:0007669"/>
    <property type="project" value="InterPro"/>
</dbReference>
<dbReference type="InterPro" id="IPR005107">
    <property type="entry name" value="CO_DH_flav_C"/>
</dbReference>
<keyword evidence="1" id="KW-0175">Coiled coil</keyword>
<dbReference type="PANTHER" id="PTHR42659:SF9">
    <property type="entry name" value="XANTHINE DEHYDROGENASE FAD-BINDING SUBUNIT XDHB-RELATED"/>
    <property type="match status" value="1"/>
</dbReference>
<dbReference type="Gene3D" id="3.30.465.10">
    <property type="match status" value="1"/>
</dbReference>
<keyword evidence="4" id="KW-1185">Reference proteome</keyword>
<sequence>MINLITIKNYVVPQTVEEAYGYLTSNKASTIFGGGAFIRMGSKNISTAIDLSKCGLNNITESDDSIEIGAMVTFGDLESSTILKNHFNNLLAISVKDIVGIQMRNIVTVGGTVYSRYGFSDFITALMVLDAKVKLHKGGLVPIELFITDGSKEKDILEYITIKKDNRRASFKSMRNSKGDYAILNIAVSKKENMCIAVGARPGRAILAKKTMEYINENGINLDNLEEALDVLTEEVKFGSNSRGSSQYREKICRTLIKRALKEADCLEA</sequence>
<dbReference type="EMBL" id="FMUS01000022">
    <property type="protein sequence ID" value="SCY92600.1"/>
    <property type="molecule type" value="Genomic_DNA"/>
</dbReference>
<evidence type="ECO:0000259" key="2">
    <source>
        <dbReference type="SMART" id="SM01092"/>
    </source>
</evidence>
<reference evidence="3 4" key="1">
    <citation type="submission" date="2016-10" db="EMBL/GenBank/DDBJ databases">
        <authorList>
            <person name="de Groot N.N."/>
        </authorList>
    </citation>
    <scope>NUCLEOTIDE SEQUENCE [LARGE SCALE GENOMIC DNA]</scope>
    <source>
        <strain evidence="3 4">DSM 18978</strain>
    </source>
</reference>
<gene>
    <name evidence="3" type="ORF">SAMN03080606_03073</name>
</gene>
<dbReference type="AlphaFoldDB" id="A0A1G5JXL6"/>
<dbReference type="Gene3D" id="3.30.390.50">
    <property type="entry name" value="CO dehydrogenase flavoprotein, C-terminal domain"/>
    <property type="match status" value="1"/>
</dbReference>
<dbReference type="PANTHER" id="PTHR42659">
    <property type="entry name" value="XANTHINE DEHYDROGENASE SUBUNIT C-RELATED"/>
    <property type="match status" value="1"/>
</dbReference>
<evidence type="ECO:0000313" key="3">
    <source>
        <dbReference type="EMBL" id="SCY92600.1"/>
    </source>
</evidence>
<dbReference type="SMART" id="SM01092">
    <property type="entry name" value="CO_deh_flav_C"/>
    <property type="match status" value="1"/>
</dbReference>
<dbReference type="InterPro" id="IPR002346">
    <property type="entry name" value="Mopterin_DH_FAD-bd"/>
</dbReference>
<dbReference type="InterPro" id="IPR016169">
    <property type="entry name" value="FAD-bd_PCMH_sub2"/>
</dbReference>
<dbReference type="InterPro" id="IPR036683">
    <property type="entry name" value="CO_DH_flav_C_dom_sf"/>
</dbReference>
<dbReference type="InterPro" id="IPR051312">
    <property type="entry name" value="Diverse_Substr_Oxidored"/>
</dbReference>
<dbReference type="SUPFAM" id="SSF55447">
    <property type="entry name" value="CO dehydrogenase flavoprotein C-terminal domain-like"/>
    <property type="match status" value="1"/>
</dbReference>